<dbReference type="PANTHER" id="PTHR46113">
    <property type="entry name" value="SNAC DOMAIN-CONTAINING PROTEIN"/>
    <property type="match status" value="1"/>
</dbReference>
<dbReference type="PANTHER" id="PTHR46113:SF1">
    <property type="entry name" value="PEPTIDASE M17 LEUCYL AMINOPEPTIDASE N-TERMINAL DOMAIN-CONTAINING PROTEIN"/>
    <property type="match status" value="1"/>
</dbReference>
<dbReference type="AlphaFoldDB" id="A0A0K8VFP7"/>
<organism evidence="1">
    <name type="scientific">Bactrocera latifrons</name>
    <name type="common">Malaysian fruit fly</name>
    <name type="synonym">Chaetodacus latifrons</name>
    <dbReference type="NCBI Taxonomy" id="174628"/>
    <lineage>
        <taxon>Eukaryota</taxon>
        <taxon>Metazoa</taxon>
        <taxon>Ecdysozoa</taxon>
        <taxon>Arthropoda</taxon>
        <taxon>Hexapoda</taxon>
        <taxon>Insecta</taxon>
        <taxon>Pterygota</taxon>
        <taxon>Neoptera</taxon>
        <taxon>Endopterygota</taxon>
        <taxon>Diptera</taxon>
        <taxon>Brachycera</taxon>
        <taxon>Muscomorpha</taxon>
        <taxon>Tephritoidea</taxon>
        <taxon>Tephritidae</taxon>
        <taxon>Bactrocera</taxon>
        <taxon>Bactrocera</taxon>
    </lineage>
</organism>
<gene>
    <name evidence="1" type="ORF">c1_g3_i1</name>
</gene>
<sequence length="344" mass="40332">MYDIILKAIYEEKMGKTTGPTVPILKKFQTAWSGINVNNFKTGIEHEKVKENFNPVDVSRILDFEQDALQEQHPREDYREFLELTAIFLGTTPPRGVIFRVPGAIHHARWMARFRDEFKLSPHEENAICDICIFLIRVYVEAWFCAPSAAKAPYLHFSVLSTLYKYQNIDSDISRVALQKIKNHLWYLSPEPIALPFFDSNLSSESKRKMVSALYREADISEENTKKINVQINQIPEIMNNGIKQFVSNKTRKFFTRFDISDEFLNIDPSQWHKNEDFINALNLVKKLKVVNDPSERGVKLMEDYNNLFTKNEEQKKYVLQVVNEYRQKFPDSRKQTLSMNKDF</sequence>
<name>A0A0K8VFP7_BACLA</name>
<protein>
    <submittedName>
        <fullName evidence="1">Uncharacterized protein</fullName>
    </submittedName>
</protein>
<accession>A0A0K8VFP7</accession>
<proteinExistence type="predicted"/>
<reference evidence="1" key="1">
    <citation type="submission" date="2015-06" db="EMBL/GenBank/DDBJ databases">
        <authorList>
            <person name="Hoefler B.C."/>
            <person name="Straight P.D."/>
        </authorList>
    </citation>
    <scope>NUCLEOTIDE SEQUENCE</scope>
</reference>
<dbReference type="OrthoDB" id="8053568at2759"/>
<evidence type="ECO:0000313" key="1">
    <source>
        <dbReference type="EMBL" id="JAI37360.1"/>
    </source>
</evidence>
<dbReference type="EMBL" id="GDHF01014954">
    <property type="protein sequence ID" value="JAI37360.1"/>
    <property type="molecule type" value="Transcribed_RNA"/>
</dbReference>